<reference evidence="7 8" key="1">
    <citation type="journal article" date="2023" name="G3 (Bethesda)">
        <title>A high-quality reference genome for the fission yeast Schizosaccharomyces osmophilus.</title>
        <authorList>
            <person name="Jia G.S."/>
            <person name="Zhang W.C."/>
            <person name="Liang Y."/>
            <person name="Liu X.H."/>
            <person name="Rhind N."/>
            <person name="Pidoux A."/>
            <person name="Brysch-Herzberg M."/>
            <person name="Du L.L."/>
        </authorList>
    </citation>
    <scope>NUCLEOTIDE SEQUENCE [LARGE SCALE GENOMIC DNA]</scope>
    <source>
        <strain evidence="7 8">CBS 15793</strain>
    </source>
</reference>
<dbReference type="RefSeq" id="XP_056038161.1">
    <property type="nucleotide sequence ID" value="XM_056182168.1"/>
</dbReference>
<evidence type="ECO:0000256" key="6">
    <source>
        <dbReference type="SAM" id="Phobius"/>
    </source>
</evidence>
<keyword evidence="5 6" id="KW-0472">Membrane</keyword>
<gene>
    <name evidence="7" type="ORF">SOMG_03378</name>
</gene>
<dbReference type="AlphaFoldDB" id="A0AAE9WDK2"/>
<evidence type="ECO:0000256" key="2">
    <source>
        <dbReference type="ARBA" id="ARBA00022448"/>
    </source>
</evidence>
<dbReference type="Proteomes" id="UP001212411">
    <property type="component" value="Chromosome 2"/>
</dbReference>
<dbReference type="GeneID" id="80876857"/>
<keyword evidence="4 6" id="KW-1133">Transmembrane helix</keyword>
<feature type="transmembrane region" description="Helical" evidence="6">
    <location>
        <begin position="39"/>
        <end position="57"/>
    </location>
</feature>
<dbReference type="SUPFAM" id="SSF103473">
    <property type="entry name" value="MFS general substrate transporter"/>
    <property type="match status" value="1"/>
</dbReference>
<evidence type="ECO:0000256" key="4">
    <source>
        <dbReference type="ARBA" id="ARBA00022989"/>
    </source>
</evidence>
<organism evidence="7 8">
    <name type="scientific">Schizosaccharomyces osmophilus</name>
    <dbReference type="NCBI Taxonomy" id="2545709"/>
    <lineage>
        <taxon>Eukaryota</taxon>
        <taxon>Fungi</taxon>
        <taxon>Dikarya</taxon>
        <taxon>Ascomycota</taxon>
        <taxon>Taphrinomycotina</taxon>
        <taxon>Schizosaccharomycetes</taxon>
        <taxon>Schizosaccharomycetales</taxon>
        <taxon>Schizosaccharomycetaceae</taxon>
        <taxon>Schizosaccharomyces</taxon>
    </lineage>
</organism>
<proteinExistence type="predicted"/>
<evidence type="ECO:0000313" key="7">
    <source>
        <dbReference type="EMBL" id="WBW73918.1"/>
    </source>
</evidence>
<dbReference type="InterPro" id="IPR036259">
    <property type="entry name" value="MFS_trans_sf"/>
</dbReference>
<dbReference type="KEGG" id="som:SOMG_03378"/>
<evidence type="ECO:0000313" key="8">
    <source>
        <dbReference type="Proteomes" id="UP001212411"/>
    </source>
</evidence>
<evidence type="ECO:0000256" key="5">
    <source>
        <dbReference type="ARBA" id="ARBA00023136"/>
    </source>
</evidence>
<comment type="subcellular location">
    <subcellularLocation>
        <location evidence="1">Membrane</location>
        <topology evidence="1">Multi-pass membrane protein</topology>
    </subcellularLocation>
</comment>
<keyword evidence="3 6" id="KW-0812">Transmembrane</keyword>
<dbReference type="EMBL" id="CP115612">
    <property type="protein sequence ID" value="WBW73918.1"/>
    <property type="molecule type" value="Genomic_DNA"/>
</dbReference>
<keyword evidence="2" id="KW-0813">Transport</keyword>
<dbReference type="Gene3D" id="1.20.1250.20">
    <property type="entry name" value="MFS general substrate transporter like domains"/>
    <property type="match status" value="1"/>
</dbReference>
<feature type="transmembrane region" description="Helical" evidence="6">
    <location>
        <begin position="12"/>
        <end position="32"/>
    </location>
</feature>
<dbReference type="GO" id="GO:0022857">
    <property type="term" value="F:transmembrane transporter activity"/>
    <property type="evidence" value="ECO:0007669"/>
    <property type="project" value="TreeGrafter"/>
</dbReference>
<dbReference type="PANTHER" id="PTHR23502:SF190">
    <property type="entry name" value="YALI0F08063P"/>
    <property type="match status" value="1"/>
</dbReference>
<dbReference type="GO" id="GO:0005886">
    <property type="term" value="C:plasma membrane"/>
    <property type="evidence" value="ECO:0007669"/>
    <property type="project" value="TreeGrafter"/>
</dbReference>
<protein>
    <submittedName>
        <fullName evidence="7">Spermidine family transporter</fullName>
    </submittedName>
</protein>
<dbReference type="PANTHER" id="PTHR23502">
    <property type="entry name" value="MAJOR FACILITATOR SUPERFAMILY"/>
    <property type="match status" value="1"/>
</dbReference>
<evidence type="ECO:0000256" key="3">
    <source>
        <dbReference type="ARBA" id="ARBA00022692"/>
    </source>
</evidence>
<sequence>MSPTTEQLKNAYPIGQETAILTTSLYVLGIAFGPMGRKIGVLLPFFISMLLTAGTASADNVAVIMCTRFFSGLFAGAPIVSTGGVLADL</sequence>
<keyword evidence="8" id="KW-1185">Reference proteome</keyword>
<evidence type="ECO:0000256" key="1">
    <source>
        <dbReference type="ARBA" id="ARBA00004141"/>
    </source>
</evidence>
<name>A0AAE9WDK2_9SCHI</name>
<feature type="transmembrane region" description="Helical" evidence="6">
    <location>
        <begin position="69"/>
        <end position="87"/>
    </location>
</feature>
<accession>A0AAE9WDK2</accession>